<proteinExistence type="predicted"/>
<evidence type="ECO:0000313" key="3">
    <source>
        <dbReference type="Proteomes" id="UP000285844"/>
    </source>
</evidence>
<evidence type="ECO:0000313" key="2">
    <source>
        <dbReference type="EMBL" id="RHC13209.1"/>
    </source>
</evidence>
<comment type="caution">
    <text evidence="2">The sequence shown here is derived from an EMBL/GenBank/DDBJ whole genome shotgun (WGS) entry which is preliminary data.</text>
</comment>
<dbReference type="InterPro" id="IPR041657">
    <property type="entry name" value="HTH_17"/>
</dbReference>
<dbReference type="NCBIfam" id="TIGR01764">
    <property type="entry name" value="excise"/>
    <property type="match status" value="1"/>
</dbReference>
<dbReference type="AlphaFoldDB" id="A0A413YVY5"/>
<dbReference type="GO" id="GO:0003677">
    <property type="term" value="F:DNA binding"/>
    <property type="evidence" value="ECO:0007669"/>
    <property type="project" value="InterPro"/>
</dbReference>
<feature type="domain" description="Helix-turn-helix" evidence="1">
    <location>
        <begin position="9"/>
        <end position="58"/>
    </location>
</feature>
<accession>A0A413YVY5</accession>
<reference evidence="2 3" key="1">
    <citation type="submission" date="2018-08" db="EMBL/GenBank/DDBJ databases">
        <title>A genome reference for cultivated species of the human gut microbiota.</title>
        <authorList>
            <person name="Zou Y."/>
            <person name="Xue W."/>
            <person name="Luo G."/>
        </authorList>
    </citation>
    <scope>NUCLEOTIDE SEQUENCE [LARGE SCALE GENOMIC DNA]</scope>
    <source>
        <strain evidence="2 3">AM37-3BH</strain>
    </source>
</reference>
<protein>
    <submittedName>
        <fullName evidence="2">Helix-turn-helix domain-containing protein</fullName>
    </submittedName>
</protein>
<dbReference type="OrthoDB" id="1630043at2"/>
<dbReference type="Proteomes" id="UP000285844">
    <property type="component" value="Unassembled WGS sequence"/>
</dbReference>
<dbReference type="Gene3D" id="3.90.105.50">
    <property type="match status" value="1"/>
</dbReference>
<dbReference type="InterPro" id="IPR038148">
    <property type="entry name" value="Tn1545/Tn916_Xis"/>
</dbReference>
<dbReference type="EMBL" id="QSHM01000007">
    <property type="protein sequence ID" value="RHC13209.1"/>
    <property type="molecule type" value="Genomic_DNA"/>
</dbReference>
<sequence length="61" mass="7266">MPFWLKLNLTVEEAAKYSGIGEKNIRNLLKEKACPFLFMVGNKHLVKRHEFEKFIESKHYI</sequence>
<evidence type="ECO:0000259" key="1">
    <source>
        <dbReference type="Pfam" id="PF12728"/>
    </source>
</evidence>
<dbReference type="Pfam" id="PF12728">
    <property type="entry name" value="HTH_17"/>
    <property type="match status" value="1"/>
</dbReference>
<organism evidence="2 3">
    <name type="scientific">Lachnospira eligens</name>
    <dbReference type="NCBI Taxonomy" id="39485"/>
    <lineage>
        <taxon>Bacteria</taxon>
        <taxon>Bacillati</taxon>
        <taxon>Bacillota</taxon>
        <taxon>Clostridia</taxon>
        <taxon>Lachnospirales</taxon>
        <taxon>Lachnospiraceae</taxon>
        <taxon>Lachnospira</taxon>
    </lineage>
</organism>
<gene>
    <name evidence="2" type="ORF">DW858_07715</name>
</gene>
<dbReference type="InterPro" id="IPR010093">
    <property type="entry name" value="SinI_DNA-bd"/>
</dbReference>
<name>A0A413YVY5_9FIRM</name>